<feature type="binding site" evidence="8">
    <location>
        <position position="106"/>
    </location>
    <ligand>
        <name>Ca(2+)</name>
        <dbReference type="ChEBI" id="CHEBI:29108"/>
        <label>1</label>
    </ligand>
</feature>
<dbReference type="EC" id="3.2.1.1" evidence="10"/>
<dbReference type="GO" id="GO:0005975">
    <property type="term" value="P:carbohydrate metabolic process"/>
    <property type="evidence" value="ECO:0007669"/>
    <property type="project" value="InterPro"/>
</dbReference>
<keyword evidence="8" id="KW-0106">Calcium</keyword>
<evidence type="ECO:0000256" key="3">
    <source>
        <dbReference type="ARBA" id="ARBA00022723"/>
    </source>
</evidence>
<evidence type="ECO:0000313" key="10">
    <source>
        <dbReference type="EMBL" id="HFN01404.1"/>
    </source>
</evidence>
<dbReference type="InterPro" id="IPR017853">
    <property type="entry name" value="GH"/>
</dbReference>
<dbReference type="InterPro" id="IPR013776">
    <property type="entry name" value="A-amylase_thermo"/>
</dbReference>
<feature type="active site" description="Proton donor" evidence="7">
    <location>
        <position position="264"/>
    </location>
</feature>
<feature type="binding site" evidence="8">
    <location>
        <position position="203"/>
    </location>
    <ligand>
        <name>Ca(2+)</name>
        <dbReference type="ChEBI" id="CHEBI:29108"/>
        <label>1</label>
    </ligand>
</feature>
<dbReference type="Pfam" id="PF00128">
    <property type="entry name" value="Alpha-amylase"/>
    <property type="match status" value="1"/>
</dbReference>
<accession>A0A7C3KIJ1</accession>
<evidence type="ECO:0000256" key="4">
    <source>
        <dbReference type="ARBA" id="ARBA00022801"/>
    </source>
</evidence>
<evidence type="ECO:0000256" key="5">
    <source>
        <dbReference type="ARBA" id="ARBA00023277"/>
    </source>
</evidence>
<dbReference type="InterPro" id="IPR013780">
    <property type="entry name" value="Glyco_hydro_b"/>
</dbReference>
<feature type="binding site" evidence="8">
    <location>
        <position position="205"/>
    </location>
    <ligand>
        <name>Ca(2+)</name>
        <dbReference type="ChEBI" id="CHEBI:29108"/>
        <label>2</label>
    </ligand>
</feature>
<comment type="cofactor">
    <cofactor evidence="1">
        <name>Ca(2+)</name>
        <dbReference type="ChEBI" id="CHEBI:29108"/>
    </cofactor>
</comment>
<evidence type="ECO:0000256" key="6">
    <source>
        <dbReference type="ARBA" id="ARBA00023295"/>
    </source>
</evidence>
<keyword evidence="6 10" id="KW-0326">Glycosidase</keyword>
<evidence type="ECO:0000256" key="1">
    <source>
        <dbReference type="ARBA" id="ARBA00001913"/>
    </source>
</evidence>
<proteinExistence type="inferred from homology"/>
<dbReference type="Gene3D" id="2.40.30.140">
    <property type="match status" value="1"/>
</dbReference>
<dbReference type="NCBIfam" id="NF006969">
    <property type="entry name" value="PRK09441.1-2"/>
    <property type="match status" value="1"/>
</dbReference>
<name>A0A7C3KIJ1_9CYAN</name>
<feature type="binding site" evidence="8">
    <location>
        <position position="163"/>
    </location>
    <ligand>
        <name>Ca(2+)</name>
        <dbReference type="ChEBI" id="CHEBI:29108"/>
        <label>2</label>
    </ligand>
</feature>
<feature type="binding site" evidence="8">
    <location>
        <position position="197"/>
    </location>
    <ligand>
        <name>Ca(2+)</name>
        <dbReference type="ChEBI" id="CHEBI:29108"/>
        <label>1</label>
    </ligand>
</feature>
<dbReference type="PIRSF" id="PIRSF001021">
    <property type="entry name" value="Alph-amls_thrmst"/>
    <property type="match status" value="1"/>
</dbReference>
<keyword evidence="4 10" id="KW-0378">Hydrolase</keyword>
<dbReference type="EMBL" id="DSRU01000408">
    <property type="protein sequence ID" value="HFN01404.1"/>
    <property type="molecule type" value="Genomic_DNA"/>
</dbReference>
<organism evidence="10">
    <name type="scientific">Oscillatoriales cyanobacterium SpSt-418</name>
    <dbReference type="NCBI Taxonomy" id="2282169"/>
    <lineage>
        <taxon>Bacteria</taxon>
        <taxon>Bacillati</taxon>
        <taxon>Cyanobacteriota</taxon>
        <taxon>Cyanophyceae</taxon>
        <taxon>Oscillatoriophycideae</taxon>
        <taxon>Oscillatoriales</taxon>
    </lineage>
</organism>
<dbReference type="CDD" id="cd11318">
    <property type="entry name" value="AmyAc_bac_fung_AmyA"/>
    <property type="match status" value="1"/>
</dbReference>
<dbReference type="SMART" id="SM00642">
    <property type="entry name" value="Aamy"/>
    <property type="match status" value="1"/>
</dbReference>
<dbReference type="PANTHER" id="PTHR43447">
    <property type="entry name" value="ALPHA-AMYLASE"/>
    <property type="match status" value="1"/>
</dbReference>
<evidence type="ECO:0000259" key="9">
    <source>
        <dbReference type="SMART" id="SM00642"/>
    </source>
</evidence>
<dbReference type="SUPFAM" id="SSF51445">
    <property type="entry name" value="(Trans)glycosidases"/>
    <property type="match status" value="1"/>
</dbReference>
<keyword evidence="3 8" id="KW-0479">Metal-binding</keyword>
<dbReference type="AlphaFoldDB" id="A0A7C3KIJ1"/>
<gene>
    <name evidence="10" type="ORF">ENR64_27400</name>
</gene>
<feature type="domain" description="Glycosyl hydrolase family 13 catalytic" evidence="9">
    <location>
        <begin position="6"/>
        <end position="399"/>
    </location>
</feature>
<protein>
    <submittedName>
        <fullName evidence="10">Alpha-amylase</fullName>
        <ecNumber evidence="10">3.2.1.1</ecNumber>
    </submittedName>
</protein>
<evidence type="ECO:0000256" key="2">
    <source>
        <dbReference type="ARBA" id="ARBA00008061"/>
    </source>
</evidence>
<sequence length="492" mass="55881">MPEVNGVMMQFFHWYLPDDGTFWDEVKEKAPELAEAGFTALWLPPASKASGGKSDVGYGAYDLFDLGEFDQKGTIRTKYGTKEQYLAAVATAQQAGLQVYADTVFNHKNGGDAEEDLEAYPVNPQNRSQAIGDVETIRAWTVFNFPGRGEKYSSLKWRSRHFDGVNHNMLKPGDGTIYCFKDKVFDDLVDLQQGNYDFLMGCDLDIDNPEVIADLKLWGEWTLDTVGVDGFRLDAIKHISSDFFGVWIDHVERYAQRNLFVVGEYWTESLNALHWYLGATGGRMSLFDAPLHYNFYRASQAGAAYDMRLILKGTLMEQQPALAVTIVENHDTQPLQALESVVESWFKPLAYALILLRREGYPCVFYPDYYGASYKGQGRDGNEYEIHMLSHRFLLDKFLYARQHFAHGDQYDYFDHPNTIGWTRLGEEVADPKTMAVLMTNGSDGTKWMETGAPSATYRDITEHIQETITTNEYGWAEFRCKAGSVSVWVEA</sequence>
<evidence type="ECO:0000256" key="7">
    <source>
        <dbReference type="PIRSR" id="PIRSR001021-1"/>
    </source>
</evidence>
<dbReference type="SUPFAM" id="SSF51011">
    <property type="entry name" value="Glycosyl hydrolase domain"/>
    <property type="match status" value="1"/>
</dbReference>
<dbReference type="NCBIfam" id="NF006968">
    <property type="entry name" value="PRK09441.1-1"/>
    <property type="match status" value="1"/>
</dbReference>
<feature type="binding site" evidence="8">
    <location>
        <position position="238"/>
    </location>
    <ligand>
        <name>Ca(2+)</name>
        <dbReference type="ChEBI" id="CHEBI:29108"/>
        <label>1</label>
    </ligand>
</feature>
<dbReference type="Gene3D" id="3.20.20.80">
    <property type="entry name" value="Glycosidases"/>
    <property type="match status" value="1"/>
</dbReference>
<feature type="active site" description="Nucleophile" evidence="7">
    <location>
        <position position="234"/>
    </location>
</feature>
<keyword evidence="5" id="KW-0119">Carbohydrate metabolism</keyword>
<dbReference type="GO" id="GO:0004556">
    <property type="term" value="F:alpha-amylase activity"/>
    <property type="evidence" value="ECO:0007669"/>
    <property type="project" value="UniProtKB-EC"/>
</dbReference>
<reference evidence="10" key="1">
    <citation type="journal article" date="2020" name="mSystems">
        <title>Genome- and Community-Level Interaction Insights into Carbon Utilization and Element Cycling Functions of Hydrothermarchaeota in Hydrothermal Sediment.</title>
        <authorList>
            <person name="Zhou Z."/>
            <person name="Liu Y."/>
            <person name="Xu W."/>
            <person name="Pan J."/>
            <person name="Luo Z.H."/>
            <person name="Li M."/>
        </authorList>
    </citation>
    <scope>NUCLEOTIDE SEQUENCE [LARGE SCALE GENOMIC DNA]</scope>
    <source>
        <strain evidence="10">SpSt-418</strain>
    </source>
</reference>
<evidence type="ECO:0000256" key="8">
    <source>
        <dbReference type="PIRSR" id="PIRSR001021-2"/>
    </source>
</evidence>
<comment type="similarity">
    <text evidence="2">Belongs to the glycosyl hydrolase 13 family.</text>
</comment>
<dbReference type="Gene3D" id="2.60.40.1180">
    <property type="entry name" value="Golgi alpha-mannosidase II"/>
    <property type="match status" value="1"/>
</dbReference>
<comment type="caution">
    <text evidence="10">The sequence shown here is derived from an EMBL/GenBank/DDBJ whole genome shotgun (WGS) entry which is preliminary data.</text>
</comment>
<feature type="binding site" evidence="8">
    <location>
        <position position="186"/>
    </location>
    <ligand>
        <name>Ca(2+)</name>
        <dbReference type="ChEBI" id="CHEBI:29108"/>
        <label>2</label>
    </ligand>
</feature>
<dbReference type="InterPro" id="IPR006047">
    <property type="entry name" value="GH13_cat_dom"/>
</dbReference>
<dbReference type="GO" id="GO:0005509">
    <property type="term" value="F:calcium ion binding"/>
    <property type="evidence" value="ECO:0007669"/>
    <property type="project" value="InterPro"/>
</dbReference>